<evidence type="ECO:0000256" key="6">
    <source>
        <dbReference type="ARBA" id="ARBA00022679"/>
    </source>
</evidence>
<evidence type="ECO:0000256" key="2">
    <source>
        <dbReference type="ARBA" id="ARBA00002764"/>
    </source>
</evidence>
<dbReference type="PANTHER" id="PTHR45825:SF11">
    <property type="entry name" value="ALPHA AMYLASE DOMAIN-CONTAINING PROTEIN"/>
    <property type="match status" value="1"/>
</dbReference>
<dbReference type="InterPro" id="IPR001296">
    <property type="entry name" value="Glyco_trans_1"/>
</dbReference>
<comment type="similarity">
    <text evidence="4 8">Belongs to the glycosyltransferase 1 family. Bacterial/plant glycogen synthase subfamily.</text>
</comment>
<evidence type="ECO:0000256" key="5">
    <source>
        <dbReference type="ARBA" id="ARBA00022676"/>
    </source>
</evidence>
<comment type="pathway">
    <text evidence="3 8">Glycan biosynthesis; glycogen biosynthesis.</text>
</comment>
<dbReference type="PANTHER" id="PTHR45825">
    <property type="entry name" value="GRANULE-BOUND STARCH SYNTHASE 1, CHLOROPLASTIC/AMYLOPLASTIC"/>
    <property type="match status" value="1"/>
</dbReference>
<dbReference type="Proteomes" id="UP001175604">
    <property type="component" value="Unassembled WGS sequence"/>
</dbReference>
<dbReference type="GO" id="GO:0009011">
    <property type="term" value="F:alpha-1,4-glucan glucosyltransferase (ADP-glucose donor) activity"/>
    <property type="evidence" value="ECO:0007669"/>
    <property type="project" value="UniProtKB-EC"/>
</dbReference>
<dbReference type="SUPFAM" id="SSF53756">
    <property type="entry name" value="UDP-Glycosyltransferase/glycogen phosphorylase"/>
    <property type="match status" value="1"/>
</dbReference>
<name>A0ABT7VXN8_9BORD</name>
<dbReference type="HAMAP" id="MF_00484">
    <property type="entry name" value="Glycogen_synth"/>
    <property type="match status" value="1"/>
</dbReference>
<dbReference type="NCBIfam" id="TIGR02095">
    <property type="entry name" value="glgA"/>
    <property type="match status" value="1"/>
</dbReference>
<dbReference type="InterPro" id="IPR011835">
    <property type="entry name" value="GS/SS"/>
</dbReference>
<dbReference type="RefSeq" id="WP_028356149.1">
    <property type="nucleotide sequence ID" value="NZ_JAUDJE010000001.1"/>
</dbReference>
<evidence type="ECO:0000256" key="4">
    <source>
        <dbReference type="ARBA" id="ARBA00010281"/>
    </source>
</evidence>
<evidence type="ECO:0000256" key="1">
    <source>
        <dbReference type="ARBA" id="ARBA00001478"/>
    </source>
</evidence>
<proteinExistence type="inferred from homology"/>
<dbReference type="Gene3D" id="3.40.50.2000">
    <property type="entry name" value="Glycogen Phosphorylase B"/>
    <property type="match status" value="2"/>
</dbReference>
<sequence>MARLRVLMVTSEAFPLAKSGGLGDAVTGLARALSRAGMEVGILMPAYRGVLAKVTGVRHIARLSGMPGGEATLAGALCGESGLPVYLLCNDALYDRDDLYMDAGGTPYPDNALRYAALAHAAVRIATGLPGIRQPDVLHAQDWHAGLVPLLARASGLRYVKTVLTVHNLAFQGVFPLACARELGVPEGYCTDDGARHYGQLSFLKAGLRYADRITTVSNTYAREILTPEFGCGLDPLLRARAADLQAIPNGIDDALWNPASDPHLGSMRYCLRRPANKRRAKAALQKSFGLQVSPDASLMALGSRLTEQKMADVAIEALPDALHRHPGLQVAVIGRGERRYEQAFQALAERYPGRCAVRIGYDEPTAHRLHAGADMLLHGSRFEPFGLTPLYAMRYGTVPIGSRVGGMADTIVDPGAEQPDKAMFAATGVLFDGDTPQAMAAAIDRALRLRAQPRLWQAMQRNGMAGDFGWDSAAAPYLELFQSLVGGPLRGQVPAPTIRPAAAPAYPRPLDGMPVAVGY</sequence>
<evidence type="ECO:0000256" key="8">
    <source>
        <dbReference type="HAMAP-Rule" id="MF_00484"/>
    </source>
</evidence>
<keyword evidence="5 8" id="KW-0328">Glycosyltransferase</keyword>
<evidence type="ECO:0000259" key="9">
    <source>
        <dbReference type="Pfam" id="PF00534"/>
    </source>
</evidence>
<feature type="domain" description="Starch synthase catalytic" evidence="10">
    <location>
        <begin position="5"/>
        <end position="239"/>
    </location>
</feature>
<evidence type="ECO:0000256" key="3">
    <source>
        <dbReference type="ARBA" id="ARBA00004964"/>
    </source>
</evidence>
<dbReference type="Pfam" id="PF00534">
    <property type="entry name" value="Glycos_transf_1"/>
    <property type="match status" value="1"/>
</dbReference>
<dbReference type="NCBIfam" id="NF001899">
    <property type="entry name" value="PRK00654.1-2"/>
    <property type="match status" value="1"/>
</dbReference>
<dbReference type="Pfam" id="PF08323">
    <property type="entry name" value="Glyco_transf_5"/>
    <property type="match status" value="1"/>
</dbReference>
<gene>
    <name evidence="8 11" type="primary">glgA</name>
    <name evidence="11" type="ORF">QUC21_01580</name>
</gene>
<dbReference type="CDD" id="cd03791">
    <property type="entry name" value="GT5_Glycogen_synthase_DULL1-like"/>
    <property type="match status" value="1"/>
</dbReference>
<organism evidence="11 12">
    <name type="scientific">Bordetella petrii</name>
    <dbReference type="NCBI Taxonomy" id="94624"/>
    <lineage>
        <taxon>Bacteria</taxon>
        <taxon>Pseudomonadati</taxon>
        <taxon>Pseudomonadota</taxon>
        <taxon>Betaproteobacteria</taxon>
        <taxon>Burkholderiales</taxon>
        <taxon>Alcaligenaceae</taxon>
        <taxon>Bordetella</taxon>
    </lineage>
</organism>
<dbReference type="EMBL" id="JAUDJE010000001">
    <property type="protein sequence ID" value="MDM9557693.1"/>
    <property type="molecule type" value="Genomic_DNA"/>
</dbReference>
<dbReference type="InterPro" id="IPR013534">
    <property type="entry name" value="Starch_synth_cat_dom"/>
</dbReference>
<evidence type="ECO:0000256" key="7">
    <source>
        <dbReference type="ARBA" id="ARBA00023056"/>
    </source>
</evidence>
<evidence type="ECO:0000313" key="12">
    <source>
        <dbReference type="Proteomes" id="UP001175604"/>
    </source>
</evidence>
<keyword evidence="7 8" id="KW-0320">Glycogen biosynthesis</keyword>
<comment type="function">
    <text evidence="2 8">Synthesizes alpha-1,4-glucan chains using ADP-glucose.</text>
</comment>
<feature type="domain" description="Glycosyl transferase family 1" evidence="9">
    <location>
        <begin position="304"/>
        <end position="454"/>
    </location>
</feature>
<keyword evidence="6 8" id="KW-0808">Transferase</keyword>
<reference evidence="11" key="1">
    <citation type="submission" date="2023-06" db="EMBL/GenBank/DDBJ databases">
        <title>full genome analysis of Phenantherene degrader P3.</title>
        <authorList>
            <person name="Akbar A."/>
            <person name="Rahmeh R."/>
            <person name="Kishk M."/>
        </authorList>
    </citation>
    <scope>NUCLEOTIDE SEQUENCE</scope>
    <source>
        <strain evidence="11">P3</strain>
    </source>
</reference>
<protein>
    <recommendedName>
        <fullName evidence="8">Glycogen synthase</fullName>
        <ecNumber evidence="8">2.4.1.21</ecNumber>
    </recommendedName>
    <alternativeName>
        <fullName evidence="8">Starch [bacterial glycogen] synthase</fullName>
    </alternativeName>
</protein>
<accession>A0ABT7VXN8</accession>
<feature type="binding site" evidence="8">
    <location>
        <position position="18"/>
    </location>
    <ligand>
        <name>ADP-alpha-D-glucose</name>
        <dbReference type="ChEBI" id="CHEBI:57498"/>
    </ligand>
</feature>
<comment type="catalytic activity">
    <reaction evidence="1 8">
        <text>[(1-&gt;4)-alpha-D-glucosyl](n) + ADP-alpha-D-glucose = [(1-&gt;4)-alpha-D-glucosyl](n+1) + ADP + H(+)</text>
        <dbReference type="Rhea" id="RHEA:18189"/>
        <dbReference type="Rhea" id="RHEA-COMP:9584"/>
        <dbReference type="Rhea" id="RHEA-COMP:9587"/>
        <dbReference type="ChEBI" id="CHEBI:15378"/>
        <dbReference type="ChEBI" id="CHEBI:15444"/>
        <dbReference type="ChEBI" id="CHEBI:57498"/>
        <dbReference type="ChEBI" id="CHEBI:456216"/>
        <dbReference type="EC" id="2.4.1.21"/>
    </reaction>
</comment>
<keyword evidence="12" id="KW-1185">Reference proteome</keyword>
<evidence type="ECO:0000313" key="11">
    <source>
        <dbReference type="EMBL" id="MDM9557693.1"/>
    </source>
</evidence>
<dbReference type="EC" id="2.4.1.21" evidence="8"/>
<comment type="caution">
    <text evidence="11">The sequence shown here is derived from an EMBL/GenBank/DDBJ whole genome shotgun (WGS) entry which is preliminary data.</text>
</comment>
<evidence type="ECO:0000259" key="10">
    <source>
        <dbReference type="Pfam" id="PF08323"/>
    </source>
</evidence>